<dbReference type="Proteomes" id="UP001499979">
    <property type="component" value="Unassembled WGS sequence"/>
</dbReference>
<dbReference type="Gene3D" id="1.10.439.10">
    <property type="entry name" value="Penicillin Amidohydrolase, domain 1"/>
    <property type="match status" value="1"/>
</dbReference>
<dbReference type="InterPro" id="IPR029055">
    <property type="entry name" value="Ntn_hydrolases_N"/>
</dbReference>
<dbReference type="Gene3D" id="2.30.120.10">
    <property type="match status" value="1"/>
</dbReference>
<accession>A0ABP4EVX5</accession>
<dbReference type="InterPro" id="IPR043146">
    <property type="entry name" value="Penicillin_amidase_N_B-knob"/>
</dbReference>
<name>A0ABP4EVX5_9ACTN</name>
<evidence type="ECO:0000256" key="4">
    <source>
        <dbReference type="SAM" id="Phobius"/>
    </source>
</evidence>
<dbReference type="InterPro" id="IPR043147">
    <property type="entry name" value="Penicillin_amidase_A-knob"/>
</dbReference>
<keyword evidence="2" id="KW-0378">Hydrolase</keyword>
<protein>
    <submittedName>
        <fullName evidence="5">Penicillin acylase family protein</fullName>
    </submittedName>
</protein>
<dbReference type="SUPFAM" id="SSF56235">
    <property type="entry name" value="N-terminal nucleophile aminohydrolases (Ntn hydrolases)"/>
    <property type="match status" value="1"/>
</dbReference>
<dbReference type="InterPro" id="IPR023343">
    <property type="entry name" value="Penicillin_amidase_dom1"/>
</dbReference>
<keyword evidence="4" id="KW-0472">Membrane</keyword>
<sequence>MAVDMVGGLGFRGWPRAARVATYVAAGLVVLLIGMLLTAVHLVRQPFPQTTGEIEVPGLTGRVEVVRDDAGIPQVYADSVDDLMRAQGYVHAQERFFEMDVRRHATAGRLAEMFGSAALESDEYVRTMGWRRVAEQELALVSPETRAALTAYADGVNAYLDTHTPSEIAVEYTVLNAGGLGYEPEPWTPVDSLAWLKAMAWDLRGNMTDEIDRVLALAGHSAREVAQLYPPYDYDAHRPIVGQGAVVDGVFEQDATAPGTRNPRRPAYTADMRGALARLRAGLQDLPPLLGHGDGLGSNSWVVSGDHTDTGGPLLANDPHLGVSVPGVWMQMGLHCREVTEDCPLDVAGFTFSGVPGVIIGHNRDIAWGFTNLGPDVSDLYLEKVEGSRWRYDGRWRPLRTRTETIKVHGGDDVTLTIRSTAHGPLLSDVADDVAEAGEDPPGVPPGEYAVALQWTALQPSTTADAVLGIDAATDWDEFRAAAASFAVPAQNLVYADREGHIGYQAPGLVPIRKSGNDGLLPAAGWKPENDWTGDYVPFDGLPSVLDPDDGFVVTANQAVTGPDYPYFLTDDWDRGYRAQRIRDLIQRQLDGDGTVSAGDMLAMQLDDLNPMAAELVPYLLDVDLPHGYYSAGQWQLRHWDFHQGADSAGAAYFNAVWRNLLALTFHDDLPADIWPAGGDRWYAVVTELLHDPESAWWDDKLTPDLDETRDDILRQALLDARDELTRRQALDSDHWTWGHLHRLDLHHPSLGESGIGPVEWLVNRDGWEVGGGSSTVDATAWDAADGYDVVSAPSMRMVVSPADWDASRWINLTGVSGHPFDQHYTDQTDLYVDGRTLPWPFTQDAVSDAAADVLTLEPAPAAD</sequence>
<feature type="transmembrane region" description="Helical" evidence="4">
    <location>
        <begin position="20"/>
        <end position="43"/>
    </location>
</feature>
<evidence type="ECO:0000256" key="3">
    <source>
        <dbReference type="ARBA" id="ARBA00023145"/>
    </source>
</evidence>
<dbReference type="Gene3D" id="1.10.1400.10">
    <property type="match status" value="1"/>
</dbReference>
<evidence type="ECO:0000313" key="6">
    <source>
        <dbReference type="Proteomes" id="UP001499979"/>
    </source>
</evidence>
<reference evidence="6" key="1">
    <citation type="journal article" date="2019" name="Int. J. Syst. Evol. Microbiol.">
        <title>The Global Catalogue of Microorganisms (GCM) 10K type strain sequencing project: providing services to taxonomists for standard genome sequencing and annotation.</title>
        <authorList>
            <consortium name="The Broad Institute Genomics Platform"/>
            <consortium name="The Broad Institute Genome Sequencing Center for Infectious Disease"/>
            <person name="Wu L."/>
            <person name="Ma J."/>
        </authorList>
    </citation>
    <scope>NUCLEOTIDE SEQUENCE [LARGE SCALE GENOMIC DNA]</scope>
    <source>
        <strain evidence="6">JCM 11813</strain>
    </source>
</reference>
<evidence type="ECO:0000256" key="1">
    <source>
        <dbReference type="ARBA" id="ARBA00006586"/>
    </source>
</evidence>
<organism evidence="5 6">
    <name type="scientific">Nocardioides aquiterrae</name>
    <dbReference type="NCBI Taxonomy" id="203799"/>
    <lineage>
        <taxon>Bacteria</taxon>
        <taxon>Bacillati</taxon>
        <taxon>Actinomycetota</taxon>
        <taxon>Actinomycetes</taxon>
        <taxon>Propionibacteriales</taxon>
        <taxon>Nocardioidaceae</taxon>
        <taxon>Nocardioides</taxon>
    </lineage>
</organism>
<dbReference type="InterPro" id="IPR014395">
    <property type="entry name" value="Pen/GL7ACA/AHL_acylase"/>
</dbReference>
<gene>
    <name evidence="5" type="ORF">GCM10009606_17410</name>
</gene>
<keyword evidence="3" id="KW-0865">Zymogen</keyword>
<dbReference type="PANTHER" id="PTHR34218:SF4">
    <property type="entry name" value="ACYL-HOMOSERINE LACTONE ACYLASE QUIP"/>
    <property type="match status" value="1"/>
</dbReference>
<evidence type="ECO:0000256" key="2">
    <source>
        <dbReference type="ARBA" id="ARBA00022801"/>
    </source>
</evidence>
<dbReference type="InterPro" id="IPR002692">
    <property type="entry name" value="S45"/>
</dbReference>
<dbReference type="CDD" id="cd03747">
    <property type="entry name" value="Ntn_PGA_like"/>
    <property type="match status" value="1"/>
</dbReference>
<comment type="caution">
    <text evidence="5">The sequence shown here is derived from an EMBL/GenBank/DDBJ whole genome shotgun (WGS) entry which is preliminary data.</text>
</comment>
<keyword evidence="4" id="KW-0812">Transmembrane</keyword>
<dbReference type="Gene3D" id="3.60.20.10">
    <property type="entry name" value="Glutamine Phosphoribosylpyrophosphate, subunit 1, domain 1"/>
    <property type="match status" value="1"/>
</dbReference>
<dbReference type="EMBL" id="BAAAJE010000006">
    <property type="protein sequence ID" value="GAA1138069.1"/>
    <property type="molecule type" value="Genomic_DNA"/>
</dbReference>
<comment type="similarity">
    <text evidence="1">Belongs to the peptidase S45 family.</text>
</comment>
<keyword evidence="6" id="KW-1185">Reference proteome</keyword>
<dbReference type="PANTHER" id="PTHR34218">
    <property type="entry name" value="PEPTIDASE S45 PENICILLIN AMIDASE"/>
    <property type="match status" value="1"/>
</dbReference>
<dbReference type="PIRSF" id="PIRSF001227">
    <property type="entry name" value="Pen_acylase"/>
    <property type="match status" value="1"/>
</dbReference>
<proteinExistence type="inferred from homology"/>
<dbReference type="Pfam" id="PF01804">
    <property type="entry name" value="Penicil_amidase"/>
    <property type="match status" value="1"/>
</dbReference>
<keyword evidence="4" id="KW-1133">Transmembrane helix</keyword>
<evidence type="ECO:0000313" key="5">
    <source>
        <dbReference type="EMBL" id="GAA1138069.1"/>
    </source>
</evidence>